<keyword evidence="1" id="KW-0251">Elongation factor</keyword>
<reference evidence="1 2" key="1">
    <citation type="submission" date="2023-08" db="EMBL/GenBank/DDBJ databases">
        <title>Black Yeasts Isolated from many extreme environments.</title>
        <authorList>
            <person name="Coleine C."/>
            <person name="Stajich J.E."/>
            <person name="Selbmann L."/>
        </authorList>
    </citation>
    <scope>NUCLEOTIDE SEQUENCE [LARGE SCALE GENOMIC DNA]</scope>
    <source>
        <strain evidence="1 2">CCFEE 5885</strain>
    </source>
</reference>
<proteinExistence type="predicted"/>
<dbReference type="Gene3D" id="3.40.50.1820">
    <property type="entry name" value="alpha/beta hydrolase"/>
    <property type="match status" value="1"/>
</dbReference>
<dbReference type="PANTHER" id="PTHR37471">
    <property type="entry name" value="UNNAMED PRODUCT"/>
    <property type="match status" value="1"/>
</dbReference>
<dbReference type="PANTHER" id="PTHR37471:SF1">
    <property type="entry name" value="AB HYDROLASE-1 DOMAIN-CONTAINING PROTEIN"/>
    <property type="match status" value="1"/>
</dbReference>
<keyword evidence="1" id="KW-0648">Protein biosynthesis</keyword>
<dbReference type="InterPro" id="IPR029058">
    <property type="entry name" value="AB_hydrolase_fold"/>
</dbReference>
<sequence length="400" mass="46306">MEYFLKTWFKGAPLHEIKRENVKDWLAWGFLNKYSATKADDEELEEYVTATEKVYGKEFDPGRGPHQPLRPTIDPINIQHRPLSYYICGVGLMDTLVFLKMWRLGFHHYALTRWFQSFPYRPLSVLTKHRSRAHDVSYWYRPHASKDRLPVLYIHGIGIGLVTYTDFFADLIKQDIKKRSDQVGILAIEIMPISFRITTPALKSQDMVRQITQILQLHGWDKRKFVLAANSYGTIIAAHLLRSPSISASINSMVLVDPVTVWVHMGDVAYNFTAKTPHSASEHQLHYFACTDIGTAHTVTRRFVWTENVLWKDELKNKKAGLIVNGRDIILDGRRLRNFLIEGEPEITRSGISAVQGAELIETGNREILWFKHLNHAEVFDFKKERRLLVEMAGAHMRKH</sequence>
<organism evidence="1 2">
    <name type="scientific">Lithohypha guttulata</name>
    <dbReference type="NCBI Taxonomy" id="1690604"/>
    <lineage>
        <taxon>Eukaryota</taxon>
        <taxon>Fungi</taxon>
        <taxon>Dikarya</taxon>
        <taxon>Ascomycota</taxon>
        <taxon>Pezizomycotina</taxon>
        <taxon>Eurotiomycetes</taxon>
        <taxon>Chaetothyriomycetidae</taxon>
        <taxon>Chaetothyriales</taxon>
        <taxon>Trichomeriaceae</taxon>
        <taxon>Lithohypha</taxon>
    </lineage>
</organism>
<protein>
    <submittedName>
        <fullName evidence="1">Transcription elongation factor spt5</fullName>
    </submittedName>
</protein>
<evidence type="ECO:0000313" key="1">
    <source>
        <dbReference type="EMBL" id="KAK5077433.1"/>
    </source>
</evidence>
<dbReference type="Proteomes" id="UP001345013">
    <property type="component" value="Unassembled WGS sequence"/>
</dbReference>
<accession>A0ABR0JY84</accession>
<name>A0ABR0JY84_9EURO</name>
<comment type="caution">
    <text evidence="1">The sequence shown here is derived from an EMBL/GenBank/DDBJ whole genome shotgun (WGS) entry which is preliminary data.</text>
</comment>
<evidence type="ECO:0000313" key="2">
    <source>
        <dbReference type="Proteomes" id="UP001345013"/>
    </source>
</evidence>
<keyword evidence="2" id="KW-1185">Reference proteome</keyword>
<dbReference type="GO" id="GO:0003746">
    <property type="term" value="F:translation elongation factor activity"/>
    <property type="evidence" value="ECO:0007669"/>
    <property type="project" value="UniProtKB-KW"/>
</dbReference>
<dbReference type="SUPFAM" id="SSF53474">
    <property type="entry name" value="alpha/beta-Hydrolases"/>
    <property type="match status" value="1"/>
</dbReference>
<gene>
    <name evidence="1" type="primary">SPT5_2</name>
    <name evidence="1" type="ORF">LTR24_009647</name>
</gene>
<dbReference type="EMBL" id="JAVRRG010000224">
    <property type="protein sequence ID" value="KAK5077433.1"/>
    <property type="molecule type" value="Genomic_DNA"/>
</dbReference>